<feature type="transmembrane region" description="Helical" evidence="9">
    <location>
        <begin position="246"/>
        <end position="264"/>
    </location>
</feature>
<sequence>MIAHEKASSVLTVPRAEPRSSRTMALLPTAWVPYAQLMRIDRPAGLYAFYVPYLTGLAYGASISEVTPLPSTIVLHATYLLLVCVILRGSTCAFNDNIDQDFDRAVDRCKGRPIARGAVTTLQGHVFTLVLAALGYILLHIWPTDCLQDMAWIFVLFLIYPFGKRFTHYPQLILGFPFAGGIIFACHAVEVDPFSGYSLSATFCLCTANILWTMIYDTIYAHQDLKDDIRAGVKSMAVRFQHSTKLIASILGLVQVGLLIKAGHDLGMSVGYYVLTCGGTAVSLKYLIFVVNLDEPASCAWFFRMNFWLVGGSMVGGFLMEYINKYWRV</sequence>
<evidence type="ECO:0000256" key="8">
    <source>
        <dbReference type="ARBA" id="ARBA00023136"/>
    </source>
</evidence>
<evidence type="ECO:0000256" key="6">
    <source>
        <dbReference type="ARBA" id="ARBA00022692"/>
    </source>
</evidence>
<dbReference type="InterPro" id="IPR039653">
    <property type="entry name" value="Prenyltransferase"/>
</dbReference>
<accession>A0A4U7BCC5</accession>
<dbReference type="GO" id="GO:0006744">
    <property type="term" value="P:ubiquinone biosynthetic process"/>
    <property type="evidence" value="ECO:0007669"/>
    <property type="project" value="TreeGrafter"/>
</dbReference>
<feature type="transmembrane region" description="Helical" evidence="9">
    <location>
        <begin position="44"/>
        <end position="61"/>
    </location>
</feature>
<dbReference type="AlphaFoldDB" id="A0A4U7BCC5"/>
<feature type="transmembrane region" description="Helical" evidence="9">
    <location>
        <begin position="114"/>
        <end position="135"/>
    </location>
</feature>
<keyword evidence="8 9" id="KW-0472">Membrane</keyword>
<keyword evidence="7 9" id="KW-1133">Transmembrane helix</keyword>
<feature type="transmembrane region" description="Helical" evidence="9">
    <location>
        <begin position="172"/>
        <end position="191"/>
    </location>
</feature>
<dbReference type="CDD" id="cd13959">
    <property type="entry name" value="PT_UbiA_COQ2"/>
    <property type="match status" value="1"/>
</dbReference>
<keyword evidence="6 9" id="KW-0812">Transmembrane</keyword>
<feature type="transmembrane region" description="Helical" evidence="9">
    <location>
        <begin position="305"/>
        <end position="323"/>
    </location>
</feature>
<evidence type="ECO:0000256" key="1">
    <source>
        <dbReference type="ARBA" id="ARBA00001946"/>
    </source>
</evidence>
<feature type="transmembrane region" description="Helical" evidence="9">
    <location>
        <begin position="270"/>
        <end position="293"/>
    </location>
</feature>
<comment type="cofactor">
    <cofactor evidence="1">
        <name>Mg(2+)</name>
        <dbReference type="ChEBI" id="CHEBI:18420"/>
    </cofactor>
</comment>
<dbReference type="FunFam" id="1.20.120.1780:FF:000001">
    <property type="entry name" value="4-hydroxybenzoate octaprenyltransferase"/>
    <property type="match status" value="1"/>
</dbReference>
<keyword evidence="5 10" id="KW-0808">Transferase</keyword>
<evidence type="ECO:0000256" key="2">
    <source>
        <dbReference type="ARBA" id="ARBA00004141"/>
    </source>
</evidence>
<dbReference type="GO" id="GO:0005743">
    <property type="term" value="C:mitochondrial inner membrane"/>
    <property type="evidence" value="ECO:0007669"/>
    <property type="project" value="TreeGrafter"/>
</dbReference>
<evidence type="ECO:0000256" key="9">
    <source>
        <dbReference type="SAM" id="Phobius"/>
    </source>
</evidence>
<dbReference type="GO" id="GO:0008412">
    <property type="term" value="F:4-hydroxybenzoate polyprenyltransferase activity"/>
    <property type="evidence" value="ECO:0007669"/>
    <property type="project" value="TreeGrafter"/>
</dbReference>
<dbReference type="Pfam" id="PF01040">
    <property type="entry name" value="UbiA"/>
    <property type="match status" value="1"/>
</dbReference>
<protein>
    <submittedName>
        <fullName evidence="10">Polyprenyl transferase-like protein</fullName>
    </submittedName>
</protein>
<gene>
    <name evidence="10" type="ORF">C1H76_1088</name>
</gene>
<dbReference type="Gene3D" id="1.10.357.140">
    <property type="entry name" value="UbiA prenyltransferase"/>
    <property type="match status" value="1"/>
</dbReference>
<dbReference type="PANTHER" id="PTHR11048">
    <property type="entry name" value="PRENYLTRANSFERASES"/>
    <property type="match status" value="1"/>
</dbReference>
<comment type="subcellular location">
    <subcellularLocation>
        <location evidence="2">Membrane</location>
        <topology evidence="2">Multi-pass membrane protein</topology>
    </subcellularLocation>
</comment>
<evidence type="ECO:0000313" key="11">
    <source>
        <dbReference type="Proteomes" id="UP000308133"/>
    </source>
</evidence>
<proteinExistence type="inferred from homology"/>
<dbReference type="FunFam" id="1.10.357.140:FF:000008">
    <property type="entry name" value="4-hydroxybenzoate octaprenyltransferase"/>
    <property type="match status" value="1"/>
</dbReference>
<dbReference type="EMBL" id="PTQR01000012">
    <property type="protein sequence ID" value="TKX26556.1"/>
    <property type="molecule type" value="Genomic_DNA"/>
</dbReference>
<evidence type="ECO:0000256" key="4">
    <source>
        <dbReference type="ARBA" id="ARBA00005985"/>
    </source>
</evidence>
<comment type="caution">
    <text evidence="10">The sequence shown here is derived from an EMBL/GenBank/DDBJ whole genome shotgun (WGS) entry which is preliminary data.</text>
</comment>
<feature type="transmembrane region" description="Helical" evidence="9">
    <location>
        <begin position="73"/>
        <end position="94"/>
    </location>
</feature>
<comment type="pathway">
    <text evidence="3">Secondary metabolite biosynthesis; terpenoid biosynthesis.</text>
</comment>
<dbReference type="Gene3D" id="1.20.120.1780">
    <property type="entry name" value="UbiA prenyltransferase"/>
    <property type="match status" value="1"/>
</dbReference>
<dbReference type="InterPro" id="IPR044878">
    <property type="entry name" value="UbiA_sf"/>
</dbReference>
<reference evidence="10 11" key="1">
    <citation type="submission" date="2018-02" db="EMBL/GenBank/DDBJ databases">
        <title>Draft genome sequences of Elsinoe sp., causing black scab on jojoba.</title>
        <authorList>
            <person name="Stodart B."/>
            <person name="Jeffress S."/>
            <person name="Ash G."/>
            <person name="Arun Chinnappa K."/>
        </authorList>
    </citation>
    <scope>NUCLEOTIDE SEQUENCE [LARGE SCALE GENOMIC DNA]</scope>
    <source>
        <strain evidence="10 11">Hillstone_2</strain>
    </source>
</reference>
<comment type="similarity">
    <text evidence="4">Belongs to the UbiA prenyltransferase family.</text>
</comment>
<feature type="transmembrane region" description="Helical" evidence="9">
    <location>
        <begin position="197"/>
        <end position="216"/>
    </location>
</feature>
<organism evidence="10 11">
    <name type="scientific">Elsinoe australis</name>
    <dbReference type="NCBI Taxonomy" id="40998"/>
    <lineage>
        <taxon>Eukaryota</taxon>
        <taxon>Fungi</taxon>
        <taxon>Dikarya</taxon>
        <taxon>Ascomycota</taxon>
        <taxon>Pezizomycotina</taxon>
        <taxon>Dothideomycetes</taxon>
        <taxon>Dothideomycetidae</taxon>
        <taxon>Myriangiales</taxon>
        <taxon>Elsinoaceae</taxon>
        <taxon>Elsinoe</taxon>
    </lineage>
</organism>
<dbReference type="PANTHER" id="PTHR11048:SF39">
    <property type="entry name" value="POLYPRENYL TRANSFERASE AUSN"/>
    <property type="match status" value="1"/>
</dbReference>
<evidence type="ECO:0000256" key="3">
    <source>
        <dbReference type="ARBA" id="ARBA00004721"/>
    </source>
</evidence>
<dbReference type="Proteomes" id="UP000308133">
    <property type="component" value="Unassembled WGS sequence"/>
</dbReference>
<dbReference type="InterPro" id="IPR000537">
    <property type="entry name" value="UbiA_prenyltransferase"/>
</dbReference>
<name>A0A4U7BCC5_9PEZI</name>
<evidence type="ECO:0000256" key="5">
    <source>
        <dbReference type="ARBA" id="ARBA00022679"/>
    </source>
</evidence>
<evidence type="ECO:0000256" key="7">
    <source>
        <dbReference type="ARBA" id="ARBA00022989"/>
    </source>
</evidence>
<evidence type="ECO:0000313" key="10">
    <source>
        <dbReference type="EMBL" id="TKX26556.1"/>
    </source>
</evidence>